<evidence type="ECO:0000313" key="2">
    <source>
        <dbReference type="EMBL" id="OJG77679.1"/>
    </source>
</evidence>
<dbReference type="Proteomes" id="UP000182152">
    <property type="component" value="Unassembled WGS sequence"/>
</dbReference>
<evidence type="ECO:0008006" key="4">
    <source>
        <dbReference type="Google" id="ProtNLM"/>
    </source>
</evidence>
<keyword evidence="1" id="KW-0732">Signal</keyword>
<gene>
    <name evidence="2" type="ORF">RV14_GL001515</name>
</gene>
<accession>A0A1L8W9J0</accession>
<sequence length="121" mass="13785">MNRKVLYWLLVAFSLGLVACEGRNSSQAMDWLVGSWYSKEWQVTYDIHQSDSQWTIKNKTNVLTESAKLVKSSNDKKIVLISSEGTKFLITKLDDQTIDFQQVAKAGLFGITKKVTFKKMS</sequence>
<proteinExistence type="predicted"/>
<comment type="caution">
    <text evidence="2">The sequence shown here is derived from an EMBL/GenBank/DDBJ whole genome shotgun (WGS) entry which is preliminary data.</text>
</comment>
<dbReference type="RefSeq" id="WP_071856284.1">
    <property type="nucleotide sequence ID" value="NZ_JXLB01000032.1"/>
</dbReference>
<name>A0A1L8W9J0_9ENTE</name>
<protein>
    <recommendedName>
        <fullName evidence="4">Lipoprotein</fullName>
    </recommendedName>
</protein>
<dbReference type="PROSITE" id="PS51257">
    <property type="entry name" value="PROKAR_LIPOPROTEIN"/>
    <property type="match status" value="1"/>
</dbReference>
<dbReference type="OrthoDB" id="2237500at2"/>
<reference evidence="2 3" key="1">
    <citation type="submission" date="2014-12" db="EMBL/GenBank/DDBJ databases">
        <title>Draft genome sequences of 29 type strains of Enterococci.</title>
        <authorList>
            <person name="Zhong Z."/>
            <person name="Sun Z."/>
            <person name="Liu W."/>
            <person name="Zhang W."/>
            <person name="Zhang H."/>
        </authorList>
    </citation>
    <scope>NUCLEOTIDE SEQUENCE [LARGE SCALE GENOMIC DNA]</scope>
    <source>
        <strain evidence="2 3">DSM 15687</strain>
    </source>
</reference>
<feature type="signal peptide" evidence="1">
    <location>
        <begin position="1"/>
        <end position="19"/>
    </location>
</feature>
<evidence type="ECO:0000313" key="3">
    <source>
        <dbReference type="Proteomes" id="UP000182152"/>
    </source>
</evidence>
<organism evidence="2 3">
    <name type="scientific">Enterococcus ratti</name>
    <dbReference type="NCBI Taxonomy" id="150033"/>
    <lineage>
        <taxon>Bacteria</taxon>
        <taxon>Bacillati</taxon>
        <taxon>Bacillota</taxon>
        <taxon>Bacilli</taxon>
        <taxon>Lactobacillales</taxon>
        <taxon>Enterococcaceae</taxon>
        <taxon>Enterococcus</taxon>
    </lineage>
</organism>
<feature type="chain" id="PRO_5038367755" description="Lipoprotein" evidence="1">
    <location>
        <begin position="20"/>
        <end position="121"/>
    </location>
</feature>
<dbReference type="EMBL" id="JXLB01000032">
    <property type="protein sequence ID" value="OJG77679.1"/>
    <property type="molecule type" value="Genomic_DNA"/>
</dbReference>
<keyword evidence="3" id="KW-1185">Reference proteome</keyword>
<evidence type="ECO:0000256" key="1">
    <source>
        <dbReference type="SAM" id="SignalP"/>
    </source>
</evidence>
<dbReference type="AlphaFoldDB" id="A0A1L8W9J0"/>